<dbReference type="InterPro" id="IPR041577">
    <property type="entry name" value="RT_RNaseH_2"/>
</dbReference>
<dbReference type="InterPro" id="IPR051320">
    <property type="entry name" value="Viral_Replic_Matur_Polypro"/>
</dbReference>
<dbReference type="Gene3D" id="3.30.70.270">
    <property type="match status" value="1"/>
</dbReference>
<evidence type="ECO:0000313" key="2">
    <source>
        <dbReference type="EMBL" id="MBW0528393.1"/>
    </source>
</evidence>
<keyword evidence="3" id="KW-1185">Reference proteome</keyword>
<dbReference type="InterPro" id="IPR043502">
    <property type="entry name" value="DNA/RNA_pol_sf"/>
</dbReference>
<protein>
    <recommendedName>
        <fullName evidence="1">Reverse transcriptase/retrotransposon-derived protein RNase H-like domain-containing protein</fullName>
    </recommendedName>
</protein>
<dbReference type="PANTHER" id="PTHR33064">
    <property type="entry name" value="POL PROTEIN"/>
    <property type="match status" value="1"/>
</dbReference>
<dbReference type="AlphaFoldDB" id="A0A9Q3EUN1"/>
<dbReference type="Proteomes" id="UP000765509">
    <property type="component" value="Unassembled WGS sequence"/>
</dbReference>
<evidence type="ECO:0000313" key="3">
    <source>
        <dbReference type="Proteomes" id="UP000765509"/>
    </source>
</evidence>
<feature type="domain" description="Reverse transcriptase/retrotransposon-derived protein RNase H-like" evidence="1">
    <location>
        <begin position="86"/>
        <end position="135"/>
    </location>
</feature>
<evidence type="ECO:0000259" key="1">
    <source>
        <dbReference type="Pfam" id="PF17919"/>
    </source>
</evidence>
<dbReference type="InterPro" id="IPR043128">
    <property type="entry name" value="Rev_trsase/Diguanyl_cyclase"/>
</dbReference>
<proteinExistence type="predicted"/>
<gene>
    <name evidence="2" type="ORF">O181_068108</name>
</gene>
<dbReference type="SUPFAM" id="SSF56672">
    <property type="entry name" value="DNA/RNA polymerases"/>
    <property type="match status" value="1"/>
</dbReference>
<organism evidence="2 3">
    <name type="scientific">Austropuccinia psidii MF-1</name>
    <dbReference type="NCBI Taxonomy" id="1389203"/>
    <lineage>
        <taxon>Eukaryota</taxon>
        <taxon>Fungi</taxon>
        <taxon>Dikarya</taxon>
        <taxon>Basidiomycota</taxon>
        <taxon>Pucciniomycotina</taxon>
        <taxon>Pucciniomycetes</taxon>
        <taxon>Pucciniales</taxon>
        <taxon>Sphaerophragmiaceae</taxon>
        <taxon>Austropuccinia</taxon>
    </lineage>
</organism>
<accession>A0A9Q3EUN1</accession>
<name>A0A9Q3EUN1_9BASI</name>
<dbReference type="Pfam" id="PF17919">
    <property type="entry name" value="RT_RNaseH_2"/>
    <property type="match status" value="1"/>
</dbReference>
<dbReference type="PANTHER" id="PTHR33064:SF37">
    <property type="entry name" value="RIBONUCLEASE H"/>
    <property type="match status" value="1"/>
</dbReference>
<dbReference type="EMBL" id="AVOT02034317">
    <property type="protein sequence ID" value="MBW0528393.1"/>
    <property type="molecule type" value="Genomic_DNA"/>
</dbReference>
<sequence>MKISLKKCHFTYSELKALGHVVSGLSLGIDKNKVAAALLEPINQAKKEMQSSLGFAGYYRQHIKYFERIAKSLYMLCDQQELYEMTEEGVKSYEELKNSLENSPFLLIPDWNLPFKLYLDACGEGLGAALHQTKIINDKPV</sequence>
<reference evidence="2" key="1">
    <citation type="submission" date="2021-03" db="EMBL/GenBank/DDBJ databases">
        <title>Draft genome sequence of rust myrtle Austropuccinia psidii MF-1, a brazilian biotype.</title>
        <authorList>
            <person name="Quecine M.C."/>
            <person name="Pachon D.M.R."/>
            <person name="Bonatelli M.L."/>
            <person name="Correr F.H."/>
            <person name="Franceschini L.M."/>
            <person name="Leite T.F."/>
            <person name="Margarido G.R.A."/>
            <person name="Almeida C.A."/>
            <person name="Ferrarezi J.A."/>
            <person name="Labate C.A."/>
        </authorList>
    </citation>
    <scope>NUCLEOTIDE SEQUENCE</scope>
    <source>
        <strain evidence="2">MF-1</strain>
    </source>
</reference>
<comment type="caution">
    <text evidence="2">The sequence shown here is derived from an EMBL/GenBank/DDBJ whole genome shotgun (WGS) entry which is preliminary data.</text>
</comment>